<dbReference type="Proteomes" id="UP000685013">
    <property type="component" value="Chromosome 15"/>
</dbReference>
<dbReference type="PANTHER" id="PTHR33702:SF2">
    <property type="match status" value="1"/>
</dbReference>
<name>A0AAV6MEF1_9ROSI</name>
<dbReference type="EMBL" id="JAGKQH010000015">
    <property type="protein sequence ID" value="KAG6579224.1"/>
    <property type="molecule type" value="Genomic_DNA"/>
</dbReference>
<evidence type="ECO:0000313" key="1">
    <source>
        <dbReference type="EMBL" id="KAG6579224.1"/>
    </source>
</evidence>
<feature type="non-terminal residue" evidence="1">
    <location>
        <position position="1"/>
    </location>
</feature>
<reference evidence="1 2" key="1">
    <citation type="journal article" date="2021" name="Hortic Res">
        <title>The domestication of Cucurbita argyrosperma as revealed by the genome of its wild relative.</title>
        <authorList>
            <person name="Barrera-Redondo J."/>
            <person name="Sanchez-de la Vega G."/>
            <person name="Aguirre-Liguori J.A."/>
            <person name="Castellanos-Morales G."/>
            <person name="Gutierrez-Guerrero Y.T."/>
            <person name="Aguirre-Dugua X."/>
            <person name="Aguirre-Planter E."/>
            <person name="Tenaillon M.I."/>
            <person name="Lira-Saade R."/>
            <person name="Eguiarte L.E."/>
        </authorList>
    </citation>
    <scope>NUCLEOTIDE SEQUENCE [LARGE SCALE GENOMIC DNA]</scope>
    <source>
        <strain evidence="1">JBR-2021</strain>
    </source>
</reference>
<protein>
    <submittedName>
        <fullName evidence="1">Uncharacterized protein</fullName>
    </submittedName>
</protein>
<proteinExistence type="predicted"/>
<sequence>MDIIATPSALSLKRLWRRRRYQRLGSGMGAARSRSFRLGRLWRMRRRAPKLRLKMASPLKVLARFHDAYVKMMTRVANNVGNMYAIGGFGNGKRIPKPRNQISLVSCGGEQVDAKLVLEIYNKLAVSKNLRQRCDSNV</sequence>
<gene>
    <name evidence="1" type="ORF">SDJN03_23672</name>
</gene>
<evidence type="ECO:0000313" key="2">
    <source>
        <dbReference type="Proteomes" id="UP000685013"/>
    </source>
</evidence>
<keyword evidence="2" id="KW-1185">Reference proteome</keyword>
<dbReference type="AlphaFoldDB" id="A0AAV6MEF1"/>
<dbReference type="PANTHER" id="PTHR33702">
    <property type="entry name" value="BNAA09G40010D PROTEIN"/>
    <property type="match status" value="1"/>
</dbReference>
<organism evidence="1 2">
    <name type="scientific">Cucurbita argyrosperma subsp. sororia</name>
    <dbReference type="NCBI Taxonomy" id="37648"/>
    <lineage>
        <taxon>Eukaryota</taxon>
        <taxon>Viridiplantae</taxon>
        <taxon>Streptophyta</taxon>
        <taxon>Embryophyta</taxon>
        <taxon>Tracheophyta</taxon>
        <taxon>Spermatophyta</taxon>
        <taxon>Magnoliopsida</taxon>
        <taxon>eudicotyledons</taxon>
        <taxon>Gunneridae</taxon>
        <taxon>Pentapetalae</taxon>
        <taxon>rosids</taxon>
        <taxon>fabids</taxon>
        <taxon>Cucurbitales</taxon>
        <taxon>Cucurbitaceae</taxon>
        <taxon>Cucurbiteae</taxon>
        <taxon>Cucurbita</taxon>
    </lineage>
</organism>
<accession>A0AAV6MEF1</accession>
<comment type="caution">
    <text evidence="1">The sequence shown here is derived from an EMBL/GenBank/DDBJ whole genome shotgun (WGS) entry which is preliminary data.</text>
</comment>